<keyword evidence="1" id="KW-0472">Membrane</keyword>
<feature type="transmembrane region" description="Helical" evidence="1">
    <location>
        <begin position="57"/>
        <end position="75"/>
    </location>
</feature>
<protein>
    <recommendedName>
        <fullName evidence="4">DUF1440 domain-containing protein</fullName>
    </recommendedName>
</protein>
<gene>
    <name evidence="2" type="ORF">CIL05_02110</name>
</gene>
<evidence type="ECO:0000313" key="3">
    <source>
        <dbReference type="Proteomes" id="UP000218887"/>
    </source>
</evidence>
<feature type="transmembrane region" description="Helical" evidence="1">
    <location>
        <begin position="117"/>
        <end position="138"/>
    </location>
</feature>
<name>A0A2A2IHJ8_9BACI</name>
<organism evidence="2 3">
    <name type="scientific">Virgibacillus profundi</name>
    <dbReference type="NCBI Taxonomy" id="2024555"/>
    <lineage>
        <taxon>Bacteria</taxon>
        <taxon>Bacillati</taxon>
        <taxon>Bacillota</taxon>
        <taxon>Bacilli</taxon>
        <taxon>Bacillales</taxon>
        <taxon>Bacillaceae</taxon>
        <taxon>Virgibacillus</taxon>
    </lineage>
</organism>
<reference evidence="2 3" key="1">
    <citation type="submission" date="2017-08" db="EMBL/GenBank/DDBJ databases">
        <title>Virgibacillus indicus sp. nov. and Virgibacillus profoundi sp. nov, two moderately halophilic bacteria isolated from marine sediment by using the Microfluidic Streak Plate.</title>
        <authorList>
            <person name="Xu B."/>
            <person name="Hu B."/>
            <person name="Wang J."/>
            <person name="Zhu Y."/>
            <person name="Huang L."/>
            <person name="Du W."/>
            <person name="Huang Y."/>
        </authorList>
    </citation>
    <scope>NUCLEOTIDE SEQUENCE [LARGE SCALE GENOMIC DNA]</scope>
    <source>
        <strain evidence="2 3">IO3-P3-H5</strain>
    </source>
</reference>
<dbReference type="EMBL" id="NPOA01000001">
    <property type="protein sequence ID" value="PAV31471.1"/>
    <property type="molecule type" value="Genomic_DNA"/>
</dbReference>
<keyword evidence="3" id="KW-1185">Reference proteome</keyword>
<proteinExistence type="predicted"/>
<comment type="caution">
    <text evidence="2">The sequence shown here is derived from an EMBL/GenBank/DDBJ whole genome shotgun (WGS) entry which is preliminary data.</text>
</comment>
<evidence type="ECO:0000313" key="2">
    <source>
        <dbReference type="EMBL" id="PAV31471.1"/>
    </source>
</evidence>
<sequence>MKILMKLIAAGLISGITLGGFLKLVEGISGKFVYVLLLNVDYIPIVRDWQMNEIIELTLHLIVSILLVIVLYYLFKVMNIHTKIYPYVVVNMLVGGVLFLTTAFSQRTPEITDIAAFIYWIVGHLIYGAVVGSLLFLMRLDLDEDQEKN</sequence>
<keyword evidence="1" id="KW-1133">Transmembrane helix</keyword>
<evidence type="ECO:0008006" key="4">
    <source>
        <dbReference type="Google" id="ProtNLM"/>
    </source>
</evidence>
<keyword evidence="1" id="KW-0812">Transmembrane</keyword>
<evidence type="ECO:0000256" key="1">
    <source>
        <dbReference type="SAM" id="Phobius"/>
    </source>
</evidence>
<feature type="transmembrane region" description="Helical" evidence="1">
    <location>
        <begin position="87"/>
        <end position="105"/>
    </location>
</feature>
<accession>A0A2A2IHJ8</accession>
<dbReference type="AlphaFoldDB" id="A0A2A2IHJ8"/>
<dbReference type="Proteomes" id="UP000218887">
    <property type="component" value="Unassembled WGS sequence"/>
</dbReference>